<comment type="caution">
    <text evidence="2">The sequence shown here is derived from an EMBL/GenBank/DDBJ whole genome shotgun (WGS) entry which is preliminary data.</text>
</comment>
<dbReference type="GeneID" id="86851149"/>
<sequence>MEIAAKKAELASTKDPDEAATLQKELTTLEAKLAKLQKSSSSQSSAAGQTAKASTASGSSSSQSNAQSPLSGESDRIGTTNFDENTDFGARAAYV</sequence>
<organism evidence="2 3">
    <name type="scientific">Rhizobium rhizogenes NBRC 13257</name>
    <dbReference type="NCBI Taxonomy" id="1220581"/>
    <lineage>
        <taxon>Bacteria</taxon>
        <taxon>Pseudomonadati</taxon>
        <taxon>Pseudomonadota</taxon>
        <taxon>Alphaproteobacteria</taxon>
        <taxon>Hyphomicrobiales</taxon>
        <taxon>Rhizobiaceae</taxon>
        <taxon>Rhizobium/Agrobacterium group</taxon>
        <taxon>Rhizobium</taxon>
    </lineage>
</organism>
<evidence type="ECO:0000313" key="3">
    <source>
        <dbReference type="Proteomes" id="UP000026941"/>
    </source>
</evidence>
<gene>
    <name evidence="2" type="ORF">RRH01S_03_02620</name>
</gene>
<dbReference type="Proteomes" id="UP000026941">
    <property type="component" value="Unassembled WGS sequence"/>
</dbReference>
<evidence type="ECO:0000256" key="1">
    <source>
        <dbReference type="SAM" id="MobiDB-lite"/>
    </source>
</evidence>
<dbReference type="EMBL" id="BAYX01000003">
    <property type="protein sequence ID" value="GAJ92193.1"/>
    <property type="molecule type" value="Genomic_DNA"/>
</dbReference>
<name>A0AA87PYG9_RHIRH</name>
<feature type="region of interest" description="Disordered" evidence="1">
    <location>
        <begin position="34"/>
        <end position="95"/>
    </location>
</feature>
<accession>A0AA87PYG9</accession>
<reference evidence="2 3" key="1">
    <citation type="submission" date="2014-05" db="EMBL/GenBank/DDBJ databases">
        <title>Whole genome shotgun sequence of Rhizobium rhizogenes NBRC 13257.</title>
        <authorList>
            <person name="Katano-Makiyama Y."/>
            <person name="Hosoyama A."/>
            <person name="Hashimoto M."/>
            <person name="Hosoyama Y."/>
            <person name="Noguchi M."/>
            <person name="Tsuchikane K."/>
            <person name="Kimura A."/>
            <person name="Ohji S."/>
            <person name="Ichikawa N."/>
            <person name="Yamazoe A."/>
            <person name="Fujita N."/>
        </authorList>
    </citation>
    <scope>NUCLEOTIDE SEQUENCE [LARGE SCALE GENOMIC DNA]</scope>
    <source>
        <strain evidence="2 3">NBRC 13257</strain>
    </source>
</reference>
<evidence type="ECO:0000313" key="2">
    <source>
        <dbReference type="EMBL" id="GAJ92193.1"/>
    </source>
</evidence>
<dbReference type="AlphaFoldDB" id="A0AA87PYG9"/>
<feature type="compositionally biased region" description="Low complexity" evidence="1">
    <location>
        <begin position="34"/>
        <end position="68"/>
    </location>
</feature>
<proteinExistence type="predicted"/>
<dbReference type="RefSeq" id="WP_229202667.1">
    <property type="nucleotide sequence ID" value="NZ_BAYX01000003.1"/>
</dbReference>
<protein>
    <submittedName>
        <fullName evidence="2">Uncharacterized protein</fullName>
    </submittedName>
</protein>